<dbReference type="PIRSF" id="PIRSF000724">
    <property type="entry name" value="Pgk"/>
    <property type="match status" value="1"/>
</dbReference>
<dbReference type="OrthoDB" id="275353at2759"/>
<dbReference type="GO" id="GO:0006094">
    <property type="term" value="P:gluconeogenesis"/>
    <property type="evidence" value="ECO:0007669"/>
    <property type="project" value="TreeGrafter"/>
</dbReference>
<evidence type="ECO:0000256" key="11">
    <source>
        <dbReference type="ARBA" id="ARBA00023152"/>
    </source>
</evidence>
<evidence type="ECO:0000256" key="7">
    <source>
        <dbReference type="ARBA" id="ARBA00022741"/>
    </source>
</evidence>
<dbReference type="PROSITE" id="PS00111">
    <property type="entry name" value="PGLYCERATE_KINASE"/>
    <property type="match status" value="1"/>
</dbReference>
<evidence type="ECO:0000256" key="8">
    <source>
        <dbReference type="ARBA" id="ARBA00022777"/>
    </source>
</evidence>
<dbReference type="EMBL" id="SBJO01000013">
    <property type="protein sequence ID" value="KAF9764658.1"/>
    <property type="molecule type" value="Genomic_DNA"/>
</dbReference>
<dbReference type="PANTHER" id="PTHR11406">
    <property type="entry name" value="PHOSPHOGLYCERATE KINASE"/>
    <property type="match status" value="1"/>
</dbReference>
<dbReference type="GO" id="GO:0004618">
    <property type="term" value="F:phosphoglycerate kinase activity"/>
    <property type="evidence" value="ECO:0007669"/>
    <property type="project" value="UniProtKB-EC"/>
</dbReference>
<dbReference type="InterPro" id="IPR015824">
    <property type="entry name" value="Phosphoglycerate_kinase_N"/>
</dbReference>
<comment type="pathway">
    <text evidence="3">Carbohydrate degradation; glycolysis; pyruvate from D-glyceraldehyde 3-phosphate: step 2/5.</text>
</comment>
<keyword evidence="11" id="KW-0324">Glycolysis</keyword>
<comment type="subunit">
    <text evidence="14">Monomer.</text>
</comment>
<dbReference type="GO" id="GO:0043531">
    <property type="term" value="F:ADP binding"/>
    <property type="evidence" value="ECO:0007669"/>
    <property type="project" value="TreeGrafter"/>
</dbReference>
<evidence type="ECO:0000256" key="9">
    <source>
        <dbReference type="ARBA" id="ARBA00022840"/>
    </source>
</evidence>
<dbReference type="EC" id="2.7.2.3" evidence="5 13"/>
<keyword evidence="8 13" id="KW-0418">Kinase</keyword>
<feature type="binding site" evidence="12">
    <location>
        <position position="321"/>
    </location>
    <ligand>
        <name>ATP</name>
        <dbReference type="ChEBI" id="CHEBI:30616"/>
    </ligand>
</feature>
<reference evidence="15 16" key="1">
    <citation type="journal article" date="2020" name="Genome Biol. Evol.">
        <title>Comparative genomics of strictly vertically transmitted, feminizing microsporidia endosymbionts of amphipod crustaceans.</title>
        <authorList>
            <person name="Cormier A."/>
            <person name="Chebbi M.A."/>
            <person name="Giraud I."/>
            <person name="Wattier R."/>
            <person name="Teixeira M."/>
            <person name="Gilbert C."/>
            <person name="Rigaud T."/>
            <person name="Cordaux R."/>
        </authorList>
    </citation>
    <scope>NUCLEOTIDE SEQUENCE [LARGE SCALE GENOMIC DNA]</scope>
    <source>
        <strain evidence="15 16">Ou3-Ou53</strain>
    </source>
</reference>
<dbReference type="Gene3D" id="3.40.50.1260">
    <property type="entry name" value="Phosphoglycerate kinase, N-terminal domain"/>
    <property type="match status" value="2"/>
</dbReference>
<evidence type="ECO:0000256" key="6">
    <source>
        <dbReference type="ARBA" id="ARBA00022679"/>
    </source>
</evidence>
<evidence type="ECO:0000256" key="14">
    <source>
        <dbReference type="RuleBase" id="RU000696"/>
    </source>
</evidence>
<keyword evidence="6 13" id="KW-0808">Transferase</keyword>
<evidence type="ECO:0000256" key="3">
    <source>
        <dbReference type="ARBA" id="ARBA00004838"/>
    </source>
</evidence>
<comment type="similarity">
    <text evidence="4 13">Belongs to the phosphoglycerate kinase family.</text>
</comment>
<dbReference type="SUPFAM" id="SSF53748">
    <property type="entry name" value="Phosphoglycerate kinase"/>
    <property type="match status" value="1"/>
</dbReference>
<gene>
    <name evidence="15" type="primary">PGK</name>
    <name evidence="15" type="ORF">NGRA_0381</name>
</gene>
<dbReference type="InterPro" id="IPR001576">
    <property type="entry name" value="Phosphoglycerate_kinase"/>
</dbReference>
<evidence type="ECO:0000256" key="13">
    <source>
        <dbReference type="RuleBase" id="RU000532"/>
    </source>
</evidence>
<dbReference type="FunFam" id="3.40.50.1260:FF:000031">
    <property type="entry name" value="Phosphoglycerate kinase 1"/>
    <property type="match status" value="1"/>
</dbReference>
<organism evidence="15 16">
    <name type="scientific">Nosema granulosis</name>
    <dbReference type="NCBI Taxonomy" id="83296"/>
    <lineage>
        <taxon>Eukaryota</taxon>
        <taxon>Fungi</taxon>
        <taxon>Fungi incertae sedis</taxon>
        <taxon>Microsporidia</taxon>
        <taxon>Nosematidae</taxon>
        <taxon>Nosema</taxon>
    </lineage>
</organism>
<dbReference type="AlphaFoldDB" id="A0A9P6H1G8"/>
<name>A0A9P6H1G8_9MICR</name>
<keyword evidence="7" id="KW-0547">Nucleotide-binding</keyword>
<keyword evidence="9 12" id="KW-0067">ATP-binding</keyword>
<dbReference type="GO" id="GO:0005524">
    <property type="term" value="F:ATP binding"/>
    <property type="evidence" value="ECO:0007669"/>
    <property type="project" value="UniProtKB-KW"/>
</dbReference>
<dbReference type="PRINTS" id="PR00477">
    <property type="entry name" value="PHGLYCKINASE"/>
</dbReference>
<evidence type="ECO:0000313" key="15">
    <source>
        <dbReference type="EMBL" id="KAF9764658.1"/>
    </source>
</evidence>
<comment type="cofactor">
    <cofactor evidence="2">
        <name>Mg(2+)</name>
        <dbReference type="ChEBI" id="CHEBI:18420"/>
    </cofactor>
</comment>
<dbReference type="GO" id="GO:0006096">
    <property type="term" value="P:glycolytic process"/>
    <property type="evidence" value="ECO:0007669"/>
    <property type="project" value="UniProtKB-KW"/>
</dbReference>
<protein>
    <recommendedName>
        <fullName evidence="5 13">Phosphoglycerate kinase</fullName>
        <ecNumber evidence="5 13">2.7.2.3</ecNumber>
    </recommendedName>
</protein>
<dbReference type="PANTHER" id="PTHR11406:SF23">
    <property type="entry name" value="PHOSPHOGLYCERATE KINASE 1, CHLOROPLASTIC-RELATED"/>
    <property type="match status" value="1"/>
</dbReference>
<evidence type="ECO:0000256" key="1">
    <source>
        <dbReference type="ARBA" id="ARBA00000642"/>
    </source>
</evidence>
<dbReference type="InterPro" id="IPR015911">
    <property type="entry name" value="Phosphoglycerate_kinase_CS"/>
</dbReference>
<accession>A0A9P6H1G8</accession>
<dbReference type="InterPro" id="IPR036043">
    <property type="entry name" value="Phosphoglycerate_kinase_sf"/>
</dbReference>
<evidence type="ECO:0000256" key="10">
    <source>
        <dbReference type="ARBA" id="ARBA00022842"/>
    </source>
</evidence>
<evidence type="ECO:0000256" key="12">
    <source>
        <dbReference type="PIRSR" id="PIRSR000724-2"/>
    </source>
</evidence>
<comment type="caution">
    <text evidence="15">The sequence shown here is derived from an EMBL/GenBank/DDBJ whole genome shotgun (WGS) entry which is preliminary data.</text>
</comment>
<keyword evidence="10" id="KW-0460">Magnesium</keyword>
<evidence type="ECO:0000256" key="2">
    <source>
        <dbReference type="ARBA" id="ARBA00001946"/>
    </source>
</evidence>
<evidence type="ECO:0000256" key="4">
    <source>
        <dbReference type="ARBA" id="ARBA00008982"/>
    </source>
</evidence>
<sequence>MKIKDFHKADLKNKNVFLRMDYNVPIQDNKILDTYKITSSFSTIVDVYKKKPRSIVIGTHLGRPKGEFNKDFSVFPIFCELKKMITNAFGENLVFCGYDGYRDSKFAMIENLRFYSEEENNYALDSHNSDMENKHLLSNFFEDNIDVVVVDAFGSLHRDSYSINRTNKPTYAGNLVLKEVKVASKIVSSNIDLIILGGCKVSDKIPILRSLISKCKSIFIVGGLAYTFMKFHSRKEIGRSVFSEESKEDVKQIYKLAKENNIEIFLPEDFVIQVGDDVILRKDIPADGVAYDIGPLTIGNLRNVVGKHKSIFWNGTPGVFEKEEYSHGSEELVNILAGHRKYGRVVVGGGESSACVKKYSSSDKFHFVSTGGGAFLKFLSGEEMPGLNILKE</sequence>
<comment type="catalytic activity">
    <reaction evidence="1 13">
        <text>(2R)-3-phosphoglycerate + ATP = (2R)-3-phospho-glyceroyl phosphate + ADP</text>
        <dbReference type="Rhea" id="RHEA:14801"/>
        <dbReference type="ChEBI" id="CHEBI:30616"/>
        <dbReference type="ChEBI" id="CHEBI:57604"/>
        <dbReference type="ChEBI" id="CHEBI:58272"/>
        <dbReference type="ChEBI" id="CHEBI:456216"/>
        <dbReference type="EC" id="2.7.2.3"/>
    </reaction>
</comment>
<dbReference type="GO" id="GO:0005829">
    <property type="term" value="C:cytosol"/>
    <property type="evidence" value="ECO:0007669"/>
    <property type="project" value="TreeGrafter"/>
</dbReference>
<proteinExistence type="inferred from homology"/>
<evidence type="ECO:0000256" key="5">
    <source>
        <dbReference type="ARBA" id="ARBA00013061"/>
    </source>
</evidence>
<dbReference type="Pfam" id="PF00162">
    <property type="entry name" value="PGK"/>
    <property type="match status" value="1"/>
</dbReference>
<evidence type="ECO:0000313" key="16">
    <source>
        <dbReference type="Proteomes" id="UP000740883"/>
    </source>
</evidence>
<keyword evidence="16" id="KW-1185">Reference proteome</keyword>
<feature type="binding site" evidence="12">
    <location>
        <position position="204"/>
    </location>
    <ligand>
        <name>ATP</name>
        <dbReference type="ChEBI" id="CHEBI:30616"/>
    </ligand>
</feature>
<dbReference type="Proteomes" id="UP000740883">
    <property type="component" value="Unassembled WGS sequence"/>
</dbReference>